<sequence>MNEKRREKMEEQLAKKAKAIEEYASTVVTPNDTDVIIDGCKYQLVENYHEGFQVDKLRERFSPILTKFDYIVGDMGYDQLRLRGFYDDKRKVQPVQKISHLQDYLYEYCNFGCAYFILKNCEVHDSFPAPATRKKKRRKNSRSRTNPNRKRLDKNSNYNNRKSKIQTVKSKNRRQGSRHFVIRKKKNNTNSKRRDQNVK</sequence>
<dbReference type="InterPro" id="IPR038141">
    <property type="entry name" value="YutD-like_sf"/>
</dbReference>
<reference evidence="3 4" key="1">
    <citation type="journal article" date="2015" name="Genome Announc.">
        <title>Expanding the biotechnology potential of lactobacilli through comparative genomics of 213 strains and associated genera.</title>
        <authorList>
            <person name="Sun Z."/>
            <person name="Harris H.M."/>
            <person name="McCann A."/>
            <person name="Guo C."/>
            <person name="Argimon S."/>
            <person name="Zhang W."/>
            <person name="Yang X."/>
            <person name="Jeffery I.B."/>
            <person name="Cooney J.C."/>
            <person name="Kagawa T.F."/>
            <person name="Liu W."/>
            <person name="Song Y."/>
            <person name="Salvetti E."/>
            <person name="Wrobel A."/>
            <person name="Rasinkangas P."/>
            <person name="Parkhill J."/>
            <person name="Rea M.C."/>
            <person name="O'Sullivan O."/>
            <person name="Ritari J."/>
            <person name="Douillard F.P."/>
            <person name="Paul Ross R."/>
            <person name="Yang R."/>
            <person name="Briner A.E."/>
            <person name="Felis G.E."/>
            <person name="de Vos W.M."/>
            <person name="Barrangou R."/>
            <person name="Klaenhammer T.R."/>
            <person name="Caufield P.W."/>
            <person name="Cui Y."/>
            <person name="Zhang H."/>
            <person name="O'Toole P.W."/>
        </authorList>
    </citation>
    <scope>NUCLEOTIDE SEQUENCE [LARGE SCALE GENOMIC DNA]</scope>
    <source>
        <strain evidence="3 4">DSM 20653</strain>
    </source>
</reference>
<keyword evidence="4" id="KW-1185">Reference proteome</keyword>
<gene>
    <name evidence="3" type="ORF">FC64_GL000140</name>
</gene>
<dbReference type="RefSeq" id="WP_057906308.1">
    <property type="nucleotide sequence ID" value="NZ_AYYZ01000011.1"/>
</dbReference>
<protein>
    <recommendedName>
        <fullName evidence="5">Transcriptional regulator</fullName>
    </recommendedName>
</protein>
<organism evidence="3 4">
    <name type="scientific">Ligilactobacillus araffinosus DSM 20653</name>
    <dbReference type="NCBI Taxonomy" id="1423820"/>
    <lineage>
        <taxon>Bacteria</taxon>
        <taxon>Bacillati</taxon>
        <taxon>Bacillota</taxon>
        <taxon>Bacilli</taxon>
        <taxon>Lactobacillales</taxon>
        <taxon>Lactobacillaceae</taxon>
        <taxon>Ligilactobacillus</taxon>
    </lineage>
</organism>
<feature type="disulfide bond" evidence="1">
    <location>
        <begin position="109"/>
        <end position="113"/>
    </location>
</feature>
<feature type="compositionally biased region" description="Polar residues" evidence="2">
    <location>
        <begin position="155"/>
        <end position="169"/>
    </location>
</feature>
<dbReference type="AlphaFoldDB" id="A0A0R1ZFJ6"/>
<evidence type="ECO:0000313" key="4">
    <source>
        <dbReference type="Proteomes" id="UP000051291"/>
    </source>
</evidence>
<evidence type="ECO:0008006" key="5">
    <source>
        <dbReference type="Google" id="ProtNLM"/>
    </source>
</evidence>
<feature type="region of interest" description="Disordered" evidence="2">
    <location>
        <begin position="130"/>
        <end position="199"/>
    </location>
</feature>
<dbReference type="PIRSF" id="PIRSF012565">
    <property type="entry name" value="DUF1027"/>
    <property type="match status" value="1"/>
</dbReference>
<dbReference type="Proteomes" id="UP000051291">
    <property type="component" value="Unassembled WGS sequence"/>
</dbReference>
<name>A0A0R1ZFJ6_9LACO</name>
<dbReference type="Gene3D" id="3.50.4.20">
    <property type="match status" value="1"/>
</dbReference>
<dbReference type="Pfam" id="PF06265">
    <property type="entry name" value="YutD-like"/>
    <property type="match status" value="1"/>
</dbReference>
<dbReference type="STRING" id="1423820.FC64_GL000140"/>
<feature type="compositionally biased region" description="Basic residues" evidence="2">
    <location>
        <begin position="170"/>
        <end position="187"/>
    </location>
</feature>
<dbReference type="InterPro" id="IPR009370">
    <property type="entry name" value="YutD-like"/>
</dbReference>
<evidence type="ECO:0000256" key="1">
    <source>
        <dbReference type="PIRSR" id="PIRSR012565-1"/>
    </source>
</evidence>
<feature type="compositionally biased region" description="Basic residues" evidence="2">
    <location>
        <begin position="132"/>
        <end position="152"/>
    </location>
</feature>
<dbReference type="EMBL" id="AYYZ01000011">
    <property type="protein sequence ID" value="KRM52997.1"/>
    <property type="molecule type" value="Genomic_DNA"/>
</dbReference>
<keyword evidence="1" id="KW-1015">Disulfide bond</keyword>
<accession>A0A0R1ZFJ6</accession>
<comment type="caution">
    <text evidence="3">The sequence shown here is derived from an EMBL/GenBank/DDBJ whole genome shotgun (WGS) entry which is preliminary data.</text>
</comment>
<evidence type="ECO:0000256" key="2">
    <source>
        <dbReference type="SAM" id="MobiDB-lite"/>
    </source>
</evidence>
<evidence type="ECO:0000313" key="3">
    <source>
        <dbReference type="EMBL" id="KRM52997.1"/>
    </source>
</evidence>
<proteinExistence type="predicted"/>
<dbReference type="PATRIC" id="fig|1423820.4.peg.143"/>